<feature type="domain" description="RING-type" evidence="13">
    <location>
        <begin position="658"/>
        <end position="699"/>
    </location>
</feature>
<dbReference type="SMART" id="SM00910">
    <property type="entry name" value="HIRAN"/>
    <property type="match status" value="1"/>
</dbReference>
<keyword evidence="8" id="KW-0862">Zinc</keyword>
<dbReference type="InterPro" id="IPR038718">
    <property type="entry name" value="SNF2-like_sf"/>
</dbReference>
<evidence type="ECO:0000259" key="13">
    <source>
        <dbReference type="PROSITE" id="PS50089"/>
    </source>
</evidence>
<dbReference type="SUPFAM" id="SSF57850">
    <property type="entry name" value="RING/U-box"/>
    <property type="match status" value="1"/>
</dbReference>
<comment type="similarity">
    <text evidence="2">Belongs to the SNF2/RAD54 helicase family.</text>
</comment>
<evidence type="ECO:0000256" key="5">
    <source>
        <dbReference type="ARBA" id="ARBA00022771"/>
    </source>
</evidence>
<dbReference type="InterPro" id="IPR001841">
    <property type="entry name" value="Znf_RING"/>
</dbReference>
<dbReference type="GO" id="GO:0016818">
    <property type="term" value="F:hydrolase activity, acting on acid anhydrides, in phosphorus-containing anhydrides"/>
    <property type="evidence" value="ECO:0007669"/>
    <property type="project" value="InterPro"/>
</dbReference>
<dbReference type="InterPro" id="IPR027417">
    <property type="entry name" value="P-loop_NTPase"/>
</dbReference>
<dbReference type="SMART" id="SM00184">
    <property type="entry name" value="RING"/>
    <property type="match status" value="1"/>
</dbReference>
<dbReference type="InterPro" id="IPR049730">
    <property type="entry name" value="SNF2/RAD54-like_C"/>
</dbReference>
<dbReference type="Gene3D" id="3.30.70.2330">
    <property type="match status" value="1"/>
</dbReference>
<gene>
    <name evidence="16" type="ORF">L202_02952</name>
</gene>
<evidence type="ECO:0008006" key="18">
    <source>
        <dbReference type="Google" id="ProtNLM"/>
    </source>
</evidence>
<dbReference type="SUPFAM" id="SSF52540">
    <property type="entry name" value="P-loop containing nucleoside triphosphate hydrolases"/>
    <property type="match status" value="2"/>
</dbReference>
<reference evidence="16 17" key="1">
    <citation type="submission" date="2016-06" db="EMBL/GenBank/DDBJ databases">
        <title>Evolution of pathogenesis and genome organization in the Tremellales.</title>
        <authorList>
            <person name="Cuomo C."/>
            <person name="Litvintseva A."/>
            <person name="Heitman J."/>
            <person name="Chen Y."/>
            <person name="Sun S."/>
            <person name="Springer D."/>
            <person name="Dromer F."/>
            <person name="Young S."/>
            <person name="Zeng Q."/>
            <person name="Chapman S."/>
            <person name="Gujja S."/>
            <person name="Saif S."/>
            <person name="Birren B."/>
        </authorList>
    </citation>
    <scope>NUCLEOTIDE SEQUENCE [LARGE SCALE GENOMIC DNA]</scope>
    <source>
        <strain evidence="16 17">CBS 6039</strain>
    </source>
</reference>
<keyword evidence="3" id="KW-0479">Metal-binding</keyword>
<evidence type="ECO:0000313" key="17">
    <source>
        <dbReference type="Proteomes" id="UP000094065"/>
    </source>
</evidence>
<dbReference type="Pfam" id="PF08797">
    <property type="entry name" value="HIRAN"/>
    <property type="match status" value="1"/>
</dbReference>
<protein>
    <recommendedName>
        <fullName evidence="18">DNA repair protein Rad5</fullName>
    </recommendedName>
</protein>
<dbReference type="AlphaFoldDB" id="A0A1E3HWV3"/>
<keyword evidence="17" id="KW-1185">Reference proteome</keyword>
<dbReference type="PROSITE" id="PS51192">
    <property type="entry name" value="HELICASE_ATP_BIND_1"/>
    <property type="match status" value="1"/>
</dbReference>
<dbReference type="GeneID" id="30154261"/>
<dbReference type="GO" id="GO:0005524">
    <property type="term" value="F:ATP binding"/>
    <property type="evidence" value="ECO:0007669"/>
    <property type="project" value="UniProtKB-KW"/>
</dbReference>
<dbReference type="GO" id="GO:0008270">
    <property type="term" value="F:zinc ion binding"/>
    <property type="evidence" value="ECO:0007669"/>
    <property type="project" value="UniProtKB-KW"/>
</dbReference>
<dbReference type="PROSITE" id="PS00518">
    <property type="entry name" value="ZF_RING_1"/>
    <property type="match status" value="1"/>
</dbReference>
<keyword evidence="9" id="KW-0067">ATP-binding</keyword>
<evidence type="ECO:0000256" key="10">
    <source>
        <dbReference type="ARBA" id="ARBA00023242"/>
    </source>
</evidence>
<dbReference type="Pfam" id="PF00271">
    <property type="entry name" value="Helicase_C"/>
    <property type="match status" value="1"/>
</dbReference>
<dbReference type="Pfam" id="PF13639">
    <property type="entry name" value="zf-RING_2"/>
    <property type="match status" value="1"/>
</dbReference>
<dbReference type="PANTHER" id="PTHR45626">
    <property type="entry name" value="TRANSCRIPTION TERMINATION FACTOR 2-RELATED"/>
    <property type="match status" value="1"/>
</dbReference>
<sequence length="912" mass="100292">MENIDIFGDAPSTTPKRPRAGTAIPSSSQVSIPGDQDVEDDPPASQALEHNEHYATFRSDVVGVQYYRGLVGRGEYVMLRREPTNKYDSNAVQVVNAGGNQVGHIPRAVAMNLASLMDRNVISVEGRMAGQNLDGAKHFKMGLDLSIYLNRTMIPALEAELRWVPARYNPPPLQPINQRKTGMHGGTSGSGSGLPGGDTAMQDLLQGLSKENVDIKQSDKVMDALTGDVNVSLLPLHPSPPGVLNNQLVVDLLPHQSQALQWMIGRENPKLPAAPEDPAVQFWVRQKGAGGRNDYWLNVATRTPQTLTPVLGRGGIIADGMGLGKTLSTIALVLATRGEPVGDKVSQATLIVCPLSVLSNWEKQIQDHVAPKQLTFYTYHGAAKGLTAKKLEGYDIVLTTYQTVMAEAGDLLGNPDTPSAKKKKTTTPKGAGALAKINWKRVVADEGHQLKNSKAKTTVGFTNLKAERRWVCTGTPIVNSPNDLGSLLSCLHICSPLNDPAYFRALLLRPLSRGDPAAHKLLQAVVSQTLLRRTKDSKGADGKKVVELPELEFFKVGVTMDEETRAVYEEVMEHSRTEFEANMRSGEGNPANVLSMLTRMRQICLSLELVPQTFLDDIRKPPQVRDTGNATSIASLSPEKKQELIEKLKAYVADEIECGVCMDETEFAKDPSITDCGHPFCLPCITQVIKTRPTCPMDRHPLAQTSVLQLPPPSTQDGDFEPSSRAKSIKSAKIDEVVKYLKLFPHDDKSLVFSQFTSFLDCIGTRFKEEGIKFVRFDGRMPAKERTEVIKKFQEPVKGDDDEDTPRVMLISLKSGAVGLNLTAASNVFLTDPWWQSAIESQAIDRAHRMGQKKKVRVFQLIAENSVESTVLDIQKRKDELVAKAFEKSTKEIKKSKKEARFEEMKEILGLK</sequence>
<feature type="domain" description="Helicase C-terminal" evidence="15">
    <location>
        <begin position="733"/>
        <end position="901"/>
    </location>
</feature>
<feature type="region of interest" description="Disordered" evidence="12">
    <location>
        <begin position="174"/>
        <end position="200"/>
    </location>
</feature>
<dbReference type="InterPro" id="IPR013083">
    <property type="entry name" value="Znf_RING/FYVE/PHD"/>
</dbReference>
<dbReference type="RefSeq" id="XP_018995368.1">
    <property type="nucleotide sequence ID" value="XM_019136699.1"/>
</dbReference>
<dbReference type="PANTHER" id="PTHR45626:SF17">
    <property type="entry name" value="HELICASE-LIKE TRANSCRIPTION FACTOR"/>
    <property type="match status" value="1"/>
</dbReference>
<evidence type="ECO:0000256" key="12">
    <source>
        <dbReference type="SAM" id="MobiDB-lite"/>
    </source>
</evidence>
<dbReference type="OrthoDB" id="448448at2759"/>
<keyword evidence="5 11" id="KW-0863">Zinc-finger</keyword>
<organism evidence="16 17">
    <name type="scientific">Cryptococcus amylolentus CBS 6039</name>
    <dbReference type="NCBI Taxonomy" id="1295533"/>
    <lineage>
        <taxon>Eukaryota</taxon>
        <taxon>Fungi</taxon>
        <taxon>Dikarya</taxon>
        <taxon>Basidiomycota</taxon>
        <taxon>Agaricomycotina</taxon>
        <taxon>Tremellomycetes</taxon>
        <taxon>Tremellales</taxon>
        <taxon>Cryptococcaceae</taxon>
        <taxon>Cryptococcus</taxon>
    </lineage>
</organism>
<evidence type="ECO:0000256" key="1">
    <source>
        <dbReference type="ARBA" id="ARBA00004123"/>
    </source>
</evidence>
<evidence type="ECO:0000256" key="4">
    <source>
        <dbReference type="ARBA" id="ARBA00022741"/>
    </source>
</evidence>
<dbReference type="Gene3D" id="3.30.40.10">
    <property type="entry name" value="Zinc/RING finger domain, C3HC4 (zinc finger)"/>
    <property type="match status" value="1"/>
</dbReference>
<dbReference type="GO" id="GO:0006281">
    <property type="term" value="P:DNA repair"/>
    <property type="evidence" value="ECO:0007669"/>
    <property type="project" value="TreeGrafter"/>
</dbReference>
<evidence type="ECO:0000313" key="16">
    <source>
        <dbReference type="EMBL" id="ODN80802.1"/>
    </source>
</evidence>
<feature type="region of interest" description="Disordered" evidence="12">
    <location>
        <begin position="1"/>
        <end position="44"/>
    </location>
</feature>
<dbReference type="PROSITE" id="PS51194">
    <property type="entry name" value="HELICASE_CTER"/>
    <property type="match status" value="1"/>
</dbReference>
<keyword evidence="7" id="KW-0347">Helicase</keyword>
<keyword evidence="6" id="KW-0378">Hydrolase</keyword>
<dbReference type="GO" id="GO:0004386">
    <property type="term" value="F:helicase activity"/>
    <property type="evidence" value="ECO:0007669"/>
    <property type="project" value="UniProtKB-KW"/>
</dbReference>
<dbReference type="CDD" id="cd18793">
    <property type="entry name" value="SF2_C_SNF"/>
    <property type="match status" value="1"/>
</dbReference>
<feature type="compositionally biased region" description="Gly residues" evidence="12">
    <location>
        <begin position="183"/>
        <end position="196"/>
    </location>
</feature>
<evidence type="ECO:0000259" key="14">
    <source>
        <dbReference type="PROSITE" id="PS51192"/>
    </source>
</evidence>
<dbReference type="GO" id="GO:0005634">
    <property type="term" value="C:nucleus"/>
    <property type="evidence" value="ECO:0007669"/>
    <property type="project" value="UniProtKB-SubCell"/>
</dbReference>
<evidence type="ECO:0000256" key="8">
    <source>
        <dbReference type="ARBA" id="ARBA00022833"/>
    </source>
</evidence>
<dbReference type="GO" id="GO:0003676">
    <property type="term" value="F:nucleic acid binding"/>
    <property type="evidence" value="ECO:0007669"/>
    <property type="project" value="InterPro"/>
</dbReference>
<evidence type="ECO:0000256" key="7">
    <source>
        <dbReference type="ARBA" id="ARBA00022806"/>
    </source>
</evidence>
<dbReference type="InterPro" id="IPR014905">
    <property type="entry name" value="HIRAN"/>
</dbReference>
<dbReference type="InterPro" id="IPR001650">
    <property type="entry name" value="Helicase_C-like"/>
</dbReference>
<evidence type="ECO:0000256" key="11">
    <source>
        <dbReference type="PROSITE-ProRule" id="PRU00175"/>
    </source>
</evidence>
<comment type="caution">
    <text evidence="16">The sequence shown here is derived from an EMBL/GenBank/DDBJ whole genome shotgun (WGS) entry which is preliminary data.</text>
</comment>
<dbReference type="STRING" id="1295533.A0A1E3HWV3"/>
<keyword evidence="10" id="KW-0539">Nucleus</keyword>
<dbReference type="InterPro" id="IPR017907">
    <property type="entry name" value="Znf_RING_CS"/>
</dbReference>
<comment type="subcellular location">
    <subcellularLocation>
        <location evidence="1">Nucleus</location>
    </subcellularLocation>
</comment>
<proteinExistence type="inferred from homology"/>
<evidence type="ECO:0000256" key="3">
    <source>
        <dbReference type="ARBA" id="ARBA00022723"/>
    </source>
</evidence>
<dbReference type="InterPro" id="IPR014001">
    <property type="entry name" value="Helicase_ATP-bd"/>
</dbReference>
<dbReference type="SMART" id="SM00487">
    <property type="entry name" value="DEXDc"/>
    <property type="match status" value="1"/>
</dbReference>
<dbReference type="Gene3D" id="3.40.50.300">
    <property type="entry name" value="P-loop containing nucleotide triphosphate hydrolases"/>
    <property type="match status" value="1"/>
</dbReference>
<dbReference type="Gene3D" id="3.40.50.10810">
    <property type="entry name" value="Tandem AAA-ATPase domain"/>
    <property type="match status" value="1"/>
</dbReference>
<dbReference type="Pfam" id="PF00176">
    <property type="entry name" value="SNF2-rel_dom"/>
    <property type="match status" value="1"/>
</dbReference>
<dbReference type="SMART" id="SM00490">
    <property type="entry name" value="HELICc"/>
    <property type="match status" value="1"/>
</dbReference>
<dbReference type="PROSITE" id="PS50089">
    <property type="entry name" value="ZF_RING_2"/>
    <property type="match status" value="1"/>
</dbReference>
<keyword evidence="4" id="KW-0547">Nucleotide-binding</keyword>
<feature type="domain" description="Helicase ATP-binding" evidence="14">
    <location>
        <begin position="306"/>
        <end position="494"/>
    </location>
</feature>
<accession>A0A1E3HWV3</accession>
<dbReference type="Proteomes" id="UP000094065">
    <property type="component" value="Unassembled WGS sequence"/>
</dbReference>
<evidence type="ECO:0000259" key="15">
    <source>
        <dbReference type="PROSITE" id="PS51194"/>
    </source>
</evidence>
<dbReference type="GO" id="GO:0008094">
    <property type="term" value="F:ATP-dependent activity, acting on DNA"/>
    <property type="evidence" value="ECO:0007669"/>
    <property type="project" value="TreeGrafter"/>
</dbReference>
<evidence type="ECO:0000256" key="2">
    <source>
        <dbReference type="ARBA" id="ARBA00007025"/>
    </source>
</evidence>
<dbReference type="InterPro" id="IPR000330">
    <property type="entry name" value="SNF2_N"/>
</dbReference>
<dbReference type="InterPro" id="IPR050628">
    <property type="entry name" value="SNF2_RAD54_helicase_TF"/>
</dbReference>
<name>A0A1E3HWV3_9TREE</name>
<evidence type="ECO:0000256" key="9">
    <source>
        <dbReference type="ARBA" id="ARBA00022840"/>
    </source>
</evidence>
<dbReference type="EMBL" id="AWGJ01000004">
    <property type="protein sequence ID" value="ODN80802.1"/>
    <property type="molecule type" value="Genomic_DNA"/>
</dbReference>
<evidence type="ECO:0000256" key="6">
    <source>
        <dbReference type="ARBA" id="ARBA00022801"/>
    </source>
</evidence>